<evidence type="ECO:0000256" key="1">
    <source>
        <dbReference type="ARBA" id="ARBA00005690"/>
    </source>
</evidence>
<feature type="domain" description="Replication factor A C-terminal" evidence="7">
    <location>
        <begin position="287"/>
        <end position="381"/>
    </location>
</feature>
<sequence length="388" mass="44843">MALNQEITSLTEIKAFKTSWTVKAKIVHTWRNLPTFGGETLDMVLADESGTLIHASIRKQQIQKFFKYIKTGEWKTFENFTLAKAFGKYRATDHTYKMSFMNNTIIKSCPSVSNEWYFNFQNFEDILNDQALNESFLIDVIGQVVNVGEIKIHEIKNKPTKKLEIELRNTIDERLSCTLWERYADTMWNAFENKGDEKLICLIRLAKISTFNSQRSIANAYDMSLLEINPKYPEVEEFVANLPNDDLPLTLLPKESKVGRKKDYYDSFPRKTISELGEATEVGKCKIMCTINTIDTEFPWYYFQCLKCTKTADLIPKKENEIVKKGKKPTFNCRYCNEDTHKVVPRYKLVVGVMDNTGDTKCMLFDNNAFQIIGLSANDLLEGNWSEV</sequence>
<dbReference type="PANTHER" id="PTHR47165">
    <property type="entry name" value="OS03G0429900 PROTEIN"/>
    <property type="match status" value="1"/>
</dbReference>
<evidence type="ECO:0000256" key="4">
    <source>
        <dbReference type="ARBA" id="ARBA00022833"/>
    </source>
</evidence>
<keyword evidence="9" id="KW-1185">Reference proteome</keyword>
<organism evidence="8 9">
    <name type="scientific">Cardamine amara subsp. amara</name>
    <dbReference type="NCBI Taxonomy" id="228776"/>
    <lineage>
        <taxon>Eukaryota</taxon>
        <taxon>Viridiplantae</taxon>
        <taxon>Streptophyta</taxon>
        <taxon>Embryophyta</taxon>
        <taxon>Tracheophyta</taxon>
        <taxon>Spermatophyta</taxon>
        <taxon>Magnoliopsida</taxon>
        <taxon>eudicotyledons</taxon>
        <taxon>Gunneridae</taxon>
        <taxon>Pentapetalae</taxon>
        <taxon>rosids</taxon>
        <taxon>malvids</taxon>
        <taxon>Brassicales</taxon>
        <taxon>Brassicaceae</taxon>
        <taxon>Cardamineae</taxon>
        <taxon>Cardamine</taxon>
    </lineage>
</organism>
<dbReference type="CDD" id="cd04476">
    <property type="entry name" value="RPA1_DBD_C"/>
    <property type="match status" value="1"/>
</dbReference>
<evidence type="ECO:0000313" key="9">
    <source>
        <dbReference type="Proteomes" id="UP001558713"/>
    </source>
</evidence>
<accession>A0ABD1B5A1</accession>
<dbReference type="Gene3D" id="2.40.50.140">
    <property type="entry name" value="Nucleic acid-binding proteins"/>
    <property type="match status" value="3"/>
</dbReference>
<keyword evidence="4" id="KW-0862">Zinc</keyword>
<dbReference type="PANTHER" id="PTHR47165:SF4">
    <property type="entry name" value="OS03G0429900 PROTEIN"/>
    <property type="match status" value="1"/>
</dbReference>
<dbReference type="SUPFAM" id="SSF50249">
    <property type="entry name" value="Nucleic acid-binding proteins"/>
    <property type="match status" value="3"/>
</dbReference>
<dbReference type="GO" id="GO:0008270">
    <property type="term" value="F:zinc ion binding"/>
    <property type="evidence" value="ECO:0007669"/>
    <property type="project" value="UniProtKB-KW"/>
</dbReference>
<evidence type="ECO:0000256" key="2">
    <source>
        <dbReference type="ARBA" id="ARBA00022723"/>
    </source>
</evidence>
<name>A0ABD1B5A1_CARAN</name>
<dbReference type="EMBL" id="JBANAX010000322">
    <property type="protein sequence ID" value="KAL1214137.1"/>
    <property type="molecule type" value="Genomic_DNA"/>
</dbReference>
<dbReference type="GO" id="GO:0003677">
    <property type="term" value="F:DNA binding"/>
    <property type="evidence" value="ECO:0007669"/>
    <property type="project" value="UniProtKB-KW"/>
</dbReference>
<evidence type="ECO:0000313" key="8">
    <source>
        <dbReference type="EMBL" id="KAL1214137.1"/>
    </source>
</evidence>
<dbReference type="InterPro" id="IPR013955">
    <property type="entry name" value="Rep_factor-A_C"/>
</dbReference>
<protein>
    <submittedName>
        <fullName evidence="8">Replication protein A 70 kDa DNA-binding subunit C</fullName>
    </submittedName>
</protein>
<feature type="domain" description="Replication protein A 70 kDa DNA-binding subunit B/D first OB fold" evidence="6">
    <location>
        <begin position="8"/>
        <end position="109"/>
    </location>
</feature>
<evidence type="ECO:0000256" key="3">
    <source>
        <dbReference type="ARBA" id="ARBA00022771"/>
    </source>
</evidence>
<dbReference type="Pfam" id="PF02721">
    <property type="entry name" value="DUF223"/>
    <property type="match status" value="1"/>
</dbReference>
<dbReference type="Pfam" id="PF08646">
    <property type="entry name" value="Rep_fac-A_C"/>
    <property type="match status" value="1"/>
</dbReference>
<gene>
    <name evidence="8" type="ORF">V5N11_005696</name>
</gene>
<proteinExistence type="inferred from homology"/>
<dbReference type="InterPro" id="IPR003871">
    <property type="entry name" value="RFA1B/D_OB_1st"/>
</dbReference>
<keyword evidence="5 8" id="KW-0238">DNA-binding</keyword>
<comment type="caution">
    <text evidence="8">The sequence shown here is derived from an EMBL/GenBank/DDBJ whole genome shotgun (WGS) entry which is preliminary data.</text>
</comment>
<dbReference type="InterPro" id="IPR012340">
    <property type="entry name" value="NA-bd_OB-fold"/>
</dbReference>
<dbReference type="InterPro" id="IPR047192">
    <property type="entry name" value="Euk_RPA1_DBD_C"/>
</dbReference>
<evidence type="ECO:0000259" key="7">
    <source>
        <dbReference type="Pfam" id="PF08646"/>
    </source>
</evidence>
<dbReference type="Proteomes" id="UP001558713">
    <property type="component" value="Unassembled WGS sequence"/>
</dbReference>
<keyword evidence="2" id="KW-0479">Metal-binding</keyword>
<dbReference type="CDD" id="cd04481">
    <property type="entry name" value="RPA1_DBD_B_like"/>
    <property type="match status" value="1"/>
</dbReference>
<evidence type="ECO:0000259" key="6">
    <source>
        <dbReference type="Pfam" id="PF02721"/>
    </source>
</evidence>
<comment type="similarity">
    <text evidence="1">Belongs to the replication factor A protein 1 family.</text>
</comment>
<dbReference type="FunFam" id="2.40.50.140:FF:000041">
    <property type="entry name" value="Replication protein A subunit"/>
    <property type="match status" value="1"/>
</dbReference>
<dbReference type="CDD" id="cd04480">
    <property type="entry name" value="RPA1_DBD_A_like"/>
    <property type="match status" value="1"/>
</dbReference>
<dbReference type="AlphaFoldDB" id="A0ABD1B5A1"/>
<keyword evidence="3" id="KW-0863">Zinc-finger</keyword>
<reference evidence="8 9" key="1">
    <citation type="submission" date="2024-04" db="EMBL/GenBank/DDBJ databases">
        <title>Genome assembly C_amara_ONT_v2.</title>
        <authorList>
            <person name="Yant L."/>
            <person name="Moore C."/>
            <person name="Slenker M."/>
        </authorList>
    </citation>
    <scope>NUCLEOTIDE SEQUENCE [LARGE SCALE GENOMIC DNA]</scope>
    <source>
        <tissue evidence="8">Leaf</tissue>
    </source>
</reference>
<evidence type="ECO:0000256" key="5">
    <source>
        <dbReference type="ARBA" id="ARBA00023125"/>
    </source>
</evidence>